<dbReference type="InterPro" id="IPR006058">
    <property type="entry name" value="2Fe2S_fd_BS"/>
</dbReference>
<name>A0A644ULY6_9ZZZZ</name>
<evidence type="ECO:0000256" key="6">
    <source>
        <dbReference type="ARBA" id="ARBA00023110"/>
    </source>
</evidence>
<dbReference type="GO" id="GO:0051537">
    <property type="term" value="F:2 iron, 2 sulfur cluster binding"/>
    <property type="evidence" value="ECO:0007669"/>
    <property type="project" value="InterPro"/>
</dbReference>
<dbReference type="EC" id="5.2.1.8" evidence="4"/>
<comment type="subcellular location">
    <subcellularLocation>
        <location evidence="2">Cytoplasm</location>
    </subcellularLocation>
</comment>
<organism evidence="10">
    <name type="scientific">bioreactor metagenome</name>
    <dbReference type="NCBI Taxonomy" id="1076179"/>
    <lineage>
        <taxon>unclassified sequences</taxon>
        <taxon>metagenomes</taxon>
        <taxon>ecological metagenomes</taxon>
    </lineage>
</organism>
<feature type="domain" description="PPIase FKBP-type" evidence="9">
    <location>
        <begin position="6"/>
        <end position="85"/>
    </location>
</feature>
<comment type="similarity">
    <text evidence="3">Belongs to the FKBP-type PPIase family.</text>
</comment>
<dbReference type="InterPro" id="IPR001179">
    <property type="entry name" value="PPIase_FKBP_dom"/>
</dbReference>
<dbReference type="GO" id="GO:0005737">
    <property type="term" value="C:cytoplasm"/>
    <property type="evidence" value="ECO:0007669"/>
    <property type="project" value="UniProtKB-SubCell"/>
</dbReference>
<dbReference type="PANTHER" id="PTHR47861">
    <property type="entry name" value="FKBP-TYPE PEPTIDYL-PROLYL CIS-TRANS ISOMERASE SLYD"/>
    <property type="match status" value="1"/>
</dbReference>
<dbReference type="AlphaFoldDB" id="A0A644ULY6"/>
<evidence type="ECO:0000313" key="10">
    <source>
        <dbReference type="EMBL" id="MPL79879.1"/>
    </source>
</evidence>
<dbReference type="SUPFAM" id="SSF54534">
    <property type="entry name" value="FKBP-like"/>
    <property type="match status" value="1"/>
</dbReference>
<dbReference type="GO" id="GO:0042026">
    <property type="term" value="P:protein refolding"/>
    <property type="evidence" value="ECO:0007669"/>
    <property type="project" value="UniProtKB-ARBA"/>
</dbReference>
<dbReference type="Gene3D" id="2.40.10.330">
    <property type="match status" value="1"/>
</dbReference>
<keyword evidence="6" id="KW-0697">Rotamase</keyword>
<evidence type="ECO:0000256" key="8">
    <source>
        <dbReference type="ARBA" id="ARBA00023235"/>
    </source>
</evidence>
<protein>
    <recommendedName>
        <fullName evidence="4">peptidylprolyl isomerase</fullName>
        <ecNumber evidence="4">5.2.1.8</ecNumber>
    </recommendedName>
</protein>
<keyword evidence="5" id="KW-0963">Cytoplasm</keyword>
<comment type="catalytic activity">
    <reaction evidence="1">
        <text>[protein]-peptidylproline (omega=180) = [protein]-peptidylproline (omega=0)</text>
        <dbReference type="Rhea" id="RHEA:16237"/>
        <dbReference type="Rhea" id="RHEA-COMP:10747"/>
        <dbReference type="Rhea" id="RHEA-COMP:10748"/>
        <dbReference type="ChEBI" id="CHEBI:83833"/>
        <dbReference type="ChEBI" id="CHEBI:83834"/>
        <dbReference type="EC" id="5.2.1.8"/>
    </reaction>
</comment>
<evidence type="ECO:0000259" key="9">
    <source>
        <dbReference type="PROSITE" id="PS50059"/>
    </source>
</evidence>
<evidence type="ECO:0000256" key="3">
    <source>
        <dbReference type="ARBA" id="ARBA00006577"/>
    </source>
</evidence>
<keyword evidence="7" id="KW-0143">Chaperone</keyword>
<sequence length="176" mass="18824">MKIGKDKVVSLSYTLTVDGDVVETVTSDKPMDFIFGTGYLLPKFEQNVEGKEVGDTFDFMLTATEGYGEISEEAIIELPKDMFMVDGKVEDGLLTVGNVLPMQDSDGNKLNGTIDEVKDDVVVMNFNHPLAGADLNFKGVVVAVREATQQEIVGGLYGEKLQSSCSSGSCSGCSGC</sequence>
<dbReference type="InterPro" id="IPR046357">
    <property type="entry name" value="PPIase_dom_sf"/>
</dbReference>
<evidence type="ECO:0000256" key="7">
    <source>
        <dbReference type="ARBA" id="ARBA00023186"/>
    </source>
</evidence>
<reference evidence="10" key="1">
    <citation type="submission" date="2019-08" db="EMBL/GenBank/DDBJ databases">
        <authorList>
            <person name="Kucharzyk K."/>
            <person name="Murdoch R.W."/>
            <person name="Higgins S."/>
            <person name="Loffler F."/>
        </authorList>
    </citation>
    <scope>NUCLEOTIDE SEQUENCE</scope>
</reference>
<evidence type="ECO:0000256" key="2">
    <source>
        <dbReference type="ARBA" id="ARBA00004496"/>
    </source>
</evidence>
<dbReference type="GO" id="GO:0003755">
    <property type="term" value="F:peptidyl-prolyl cis-trans isomerase activity"/>
    <property type="evidence" value="ECO:0007669"/>
    <property type="project" value="UniProtKB-KW"/>
</dbReference>
<dbReference type="EMBL" id="VSSQ01000131">
    <property type="protein sequence ID" value="MPL79879.1"/>
    <property type="molecule type" value="Genomic_DNA"/>
</dbReference>
<dbReference type="InterPro" id="IPR048261">
    <property type="entry name" value="SlpA/SlyD-like_ins_sf"/>
</dbReference>
<gene>
    <name evidence="10" type="primary">slyD_5</name>
    <name evidence="10" type="ORF">SDC9_25766</name>
</gene>
<accession>A0A644ULY6</accession>
<dbReference type="PROSITE" id="PS00197">
    <property type="entry name" value="2FE2S_FER_1"/>
    <property type="match status" value="1"/>
</dbReference>
<dbReference type="PROSITE" id="PS50059">
    <property type="entry name" value="FKBP_PPIASE"/>
    <property type="match status" value="1"/>
</dbReference>
<dbReference type="Pfam" id="PF00254">
    <property type="entry name" value="FKBP_C"/>
    <property type="match status" value="1"/>
</dbReference>
<dbReference type="Gene3D" id="3.10.50.40">
    <property type="match status" value="1"/>
</dbReference>
<keyword evidence="8 10" id="KW-0413">Isomerase</keyword>
<comment type="caution">
    <text evidence="10">The sequence shown here is derived from an EMBL/GenBank/DDBJ whole genome shotgun (WGS) entry which is preliminary data.</text>
</comment>
<evidence type="ECO:0000256" key="4">
    <source>
        <dbReference type="ARBA" id="ARBA00013194"/>
    </source>
</evidence>
<proteinExistence type="inferred from homology"/>
<evidence type="ECO:0000256" key="5">
    <source>
        <dbReference type="ARBA" id="ARBA00022490"/>
    </source>
</evidence>
<evidence type="ECO:0000256" key="1">
    <source>
        <dbReference type="ARBA" id="ARBA00000971"/>
    </source>
</evidence>
<dbReference type="PANTHER" id="PTHR47861:SF3">
    <property type="entry name" value="FKBP-TYPE PEPTIDYL-PROLYL CIS-TRANS ISOMERASE SLYD"/>
    <property type="match status" value="1"/>
</dbReference>